<organism evidence="12 14">
    <name type="scientific">Trichoplusia ni</name>
    <name type="common">Cabbage looper</name>
    <dbReference type="NCBI Taxonomy" id="7111"/>
    <lineage>
        <taxon>Eukaryota</taxon>
        <taxon>Metazoa</taxon>
        <taxon>Ecdysozoa</taxon>
        <taxon>Arthropoda</taxon>
        <taxon>Hexapoda</taxon>
        <taxon>Insecta</taxon>
        <taxon>Pterygota</taxon>
        <taxon>Neoptera</taxon>
        <taxon>Endopterygota</taxon>
        <taxon>Lepidoptera</taxon>
        <taxon>Glossata</taxon>
        <taxon>Ditrysia</taxon>
        <taxon>Noctuoidea</taxon>
        <taxon>Noctuidae</taxon>
        <taxon>Plusiinae</taxon>
        <taxon>Trichoplusia</taxon>
    </lineage>
</organism>
<keyword evidence="3 9" id="KW-0812">Transmembrane</keyword>
<evidence type="ECO:0000256" key="10">
    <source>
        <dbReference type="SAM" id="Phobius"/>
    </source>
</evidence>
<accession>A0A7E5VP58</accession>
<dbReference type="GO" id="GO:0004930">
    <property type="term" value="F:G protein-coupled receptor activity"/>
    <property type="evidence" value="ECO:0007669"/>
    <property type="project" value="UniProtKB-KW"/>
</dbReference>
<dbReference type="PANTHER" id="PTHR24243">
    <property type="entry name" value="G-PROTEIN COUPLED RECEPTOR"/>
    <property type="match status" value="1"/>
</dbReference>
<evidence type="ECO:0000256" key="1">
    <source>
        <dbReference type="ARBA" id="ARBA00004141"/>
    </source>
</evidence>
<name>A0A7E5VP58_TRINI</name>
<reference evidence="13 14" key="1">
    <citation type="submission" date="2025-04" db="UniProtKB">
        <authorList>
            <consortium name="RefSeq"/>
        </authorList>
    </citation>
    <scope>IDENTIFICATION</scope>
</reference>
<feature type="transmembrane region" description="Helical" evidence="10">
    <location>
        <begin position="114"/>
        <end position="134"/>
    </location>
</feature>
<dbReference type="KEGG" id="tnl:113495495"/>
<comment type="subcellular location">
    <subcellularLocation>
        <location evidence="1">Membrane</location>
        <topology evidence="1">Multi-pass membrane protein</topology>
    </subcellularLocation>
</comment>
<dbReference type="PRINTS" id="PR00237">
    <property type="entry name" value="GPCRRHODOPSN"/>
</dbReference>
<feature type="transmembrane region" description="Helical" evidence="10">
    <location>
        <begin position="195"/>
        <end position="214"/>
    </location>
</feature>
<evidence type="ECO:0000256" key="6">
    <source>
        <dbReference type="ARBA" id="ARBA00023136"/>
    </source>
</evidence>
<evidence type="ECO:0000256" key="3">
    <source>
        <dbReference type="ARBA" id="ARBA00022692"/>
    </source>
</evidence>
<dbReference type="RefSeq" id="XP_026730078.1">
    <property type="nucleotide sequence ID" value="XM_026874277.1"/>
</dbReference>
<dbReference type="PROSITE" id="PS00237">
    <property type="entry name" value="G_PROTEIN_RECEP_F1_1"/>
    <property type="match status" value="1"/>
</dbReference>
<evidence type="ECO:0000313" key="14">
    <source>
        <dbReference type="RefSeq" id="XP_026730079.1"/>
    </source>
</evidence>
<dbReference type="PROSITE" id="PS50262">
    <property type="entry name" value="G_PROTEIN_RECEP_F1_2"/>
    <property type="match status" value="1"/>
</dbReference>
<feature type="transmembrane region" description="Helical" evidence="10">
    <location>
        <begin position="79"/>
        <end position="102"/>
    </location>
</feature>
<evidence type="ECO:0000313" key="12">
    <source>
        <dbReference type="Proteomes" id="UP000322000"/>
    </source>
</evidence>
<evidence type="ECO:0000256" key="5">
    <source>
        <dbReference type="ARBA" id="ARBA00023040"/>
    </source>
</evidence>
<gene>
    <name evidence="13 14" type="primary">LOC113495495</name>
</gene>
<evidence type="ECO:0000256" key="4">
    <source>
        <dbReference type="ARBA" id="ARBA00022989"/>
    </source>
</evidence>
<evidence type="ECO:0000313" key="13">
    <source>
        <dbReference type="RefSeq" id="XP_026730078.1"/>
    </source>
</evidence>
<evidence type="ECO:0000256" key="7">
    <source>
        <dbReference type="ARBA" id="ARBA00023170"/>
    </source>
</evidence>
<sequence length="238" mass="26928">MISTTNFTHTPSDVNTLPYDCRNITFNYKNATQNCTYEVSDDYENSGFGKTNFTNATYTMSNDNFTEYVEIPYYIKATSMTFCIVIMCLGVIGNVMVPIVILKTKDMRNSTNIFLVNLSIADLMVLLVCTPTVLVEVNSKPETWVLGKELCLAVPFVELTVTHASVLTILAISFERYYAICEPLRAGYVCTKTRATLICALVWFFAALFTRYFLGTLEQISYFLNFVLISFQGTKEEL</sequence>
<dbReference type="Pfam" id="PF00001">
    <property type="entry name" value="7tm_1"/>
    <property type="match status" value="1"/>
</dbReference>
<keyword evidence="5 9" id="KW-0297">G-protein coupled receptor</keyword>
<dbReference type="OrthoDB" id="10036964at2759"/>
<dbReference type="Gene3D" id="1.20.1070.10">
    <property type="entry name" value="Rhodopsin 7-helix transmembrane proteins"/>
    <property type="match status" value="1"/>
</dbReference>
<dbReference type="PANTHER" id="PTHR24243:SF233">
    <property type="entry name" value="THYROTROPIN-RELEASING HORMONE RECEPTOR"/>
    <property type="match status" value="1"/>
</dbReference>
<protein>
    <submittedName>
        <fullName evidence="13 14">QRFP-like peptide receptor</fullName>
    </submittedName>
</protein>
<comment type="similarity">
    <text evidence="2 9">Belongs to the G-protein coupled receptor 1 family.</text>
</comment>
<evidence type="ECO:0000256" key="9">
    <source>
        <dbReference type="RuleBase" id="RU000688"/>
    </source>
</evidence>
<keyword evidence="6 10" id="KW-0472">Membrane</keyword>
<dbReference type="RefSeq" id="XP_026730079.1">
    <property type="nucleotide sequence ID" value="XM_026874278.1"/>
</dbReference>
<keyword evidence="7 9" id="KW-0675">Receptor</keyword>
<keyword evidence="8 9" id="KW-0807">Transducer</keyword>
<keyword evidence="12" id="KW-1185">Reference proteome</keyword>
<dbReference type="AlphaFoldDB" id="A0A7E5VP58"/>
<evidence type="ECO:0000256" key="8">
    <source>
        <dbReference type="ARBA" id="ARBA00023224"/>
    </source>
</evidence>
<dbReference type="GO" id="GO:0005886">
    <property type="term" value="C:plasma membrane"/>
    <property type="evidence" value="ECO:0007669"/>
    <property type="project" value="TreeGrafter"/>
</dbReference>
<keyword evidence="4 10" id="KW-1133">Transmembrane helix</keyword>
<proteinExistence type="inferred from homology"/>
<evidence type="ECO:0000256" key="2">
    <source>
        <dbReference type="ARBA" id="ARBA00010663"/>
    </source>
</evidence>
<dbReference type="SUPFAM" id="SSF81321">
    <property type="entry name" value="Family A G protein-coupled receptor-like"/>
    <property type="match status" value="1"/>
</dbReference>
<dbReference type="InterPro" id="IPR000276">
    <property type="entry name" value="GPCR_Rhodpsn"/>
</dbReference>
<dbReference type="InterPro" id="IPR017452">
    <property type="entry name" value="GPCR_Rhodpsn_7TM"/>
</dbReference>
<evidence type="ECO:0000259" key="11">
    <source>
        <dbReference type="PROSITE" id="PS50262"/>
    </source>
</evidence>
<dbReference type="Proteomes" id="UP000322000">
    <property type="component" value="Chromosome 6"/>
</dbReference>
<dbReference type="GeneID" id="113495495"/>
<feature type="domain" description="G-protein coupled receptors family 1 profile" evidence="11">
    <location>
        <begin position="93"/>
        <end position="238"/>
    </location>
</feature>
<feature type="transmembrane region" description="Helical" evidence="10">
    <location>
        <begin position="154"/>
        <end position="174"/>
    </location>
</feature>